<dbReference type="InterPro" id="IPR006050">
    <property type="entry name" value="DNA_photolyase_N"/>
</dbReference>
<keyword evidence="10" id="KW-1185">Reference proteome</keyword>
<comment type="cofactor">
    <cofactor evidence="2">
        <name>FAD</name>
        <dbReference type="ChEBI" id="CHEBI:57692"/>
    </cofactor>
</comment>
<dbReference type="SUPFAM" id="SSF52425">
    <property type="entry name" value="Cryptochrome/photolyase, N-terminal domain"/>
    <property type="match status" value="1"/>
</dbReference>
<evidence type="ECO:0000256" key="4">
    <source>
        <dbReference type="ARBA" id="ARBA00022630"/>
    </source>
</evidence>
<comment type="cofactor">
    <cofactor evidence="1">
        <name>(6R)-5,10-methylene-5,6,7,8-tetrahydrofolate</name>
        <dbReference type="ChEBI" id="CHEBI:15636"/>
    </cofactor>
</comment>
<evidence type="ECO:0000256" key="5">
    <source>
        <dbReference type="ARBA" id="ARBA00022827"/>
    </source>
</evidence>
<evidence type="ECO:0000256" key="3">
    <source>
        <dbReference type="ARBA" id="ARBA00005862"/>
    </source>
</evidence>
<reference evidence="10" key="1">
    <citation type="journal article" date="2019" name="Int. J. Syst. Evol. Microbiol.">
        <title>The Global Catalogue of Microorganisms (GCM) 10K type strain sequencing project: providing services to taxonomists for standard genome sequencing and annotation.</title>
        <authorList>
            <consortium name="The Broad Institute Genomics Platform"/>
            <consortium name="The Broad Institute Genome Sequencing Center for Infectious Disease"/>
            <person name="Wu L."/>
            <person name="Ma J."/>
        </authorList>
    </citation>
    <scope>NUCLEOTIDE SEQUENCE [LARGE SCALE GENOMIC DNA]</scope>
    <source>
        <strain evidence="10">KCTC 52277</strain>
    </source>
</reference>
<evidence type="ECO:0000313" key="9">
    <source>
        <dbReference type="EMBL" id="MFC3137571.1"/>
    </source>
</evidence>
<dbReference type="PRINTS" id="PR00147">
    <property type="entry name" value="DNAPHOTLYASE"/>
</dbReference>
<dbReference type="Gene3D" id="3.40.50.620">
    <property type="entry name" value="HUPs"/>
    <property type="match status" value="1"/>
</dbReference>
<comment type="similarity">
    <text evidence="7">Belongs to the DNA photolyase family.</text>
</comment>
<dbReference type="Proteomes" id="UP001595621">
    <property type="component" value="Unassembled WGS sequence"/>
</dbReference>
<dbReference type="SUPFAM" id="SSF48173">
    <property type="entry name" value="Cryptochrome/photolyase FAD-binding domain"/>
    <property type="match status" value="1"/>
</dbReference>
<dbReference type="InterPro" id="IPR036155">
    <property type="entry name" value="Crypto/Photolyase_N_sf"/>
</dbReference>
<dbReference type="EMBL" id="JBHRTD010000006">
    <property type="protein sequence ID" value="MFC3137571.1"/>
    <property type="molecule type" value="Genomic_DNA"/>
</dbReference>
<evidence type="ECO:0000256" key="2">
    <source>
        <dbReference type="ARBA" id="ARBA00001974"/>
    </source>
</evidence>
<evidence type="ECO:0000313" key="10">
    <source>
        <dbReference type="Proteomes" id="UP001595621"/>
    </source>
</evidence>
<evidence type="ECO:0000256" key="6">
    <source>
        <dbReference type="ARBA" id="ARBA00022991"/>
    </source>
</evidence>
<organism evidence="9 10">
    <name type="scientific">Shewanella submarina</name>
    <dbReference type="NCBI Taxonomy" id="2016376"/>
    <lineage>
        <taxon>Bacteria</taxon>
        <taxon>Pseudomonadati</taxon>
        <taxon>Pseudomonadota</taxon>
        <taxon>Gammaproteobacteria</taxon>
        <taxon>Alteromonadales</taxon>
        <taxon>Shewanellaceae</taxon>
        <taxon>Shewanella</taxon>
    </lineage>
</organism>
<accession>A0ABV7GBB2</accession>
<evidence type="ECO:0000256" key="7">
    <source>
        <dbReference type="RuleBase" id="RU004182"/>
    </source>
</evidence>
<dbReference type="PANTHER" id="PTHR11455">
    <property type="entry name" value="CRYPTOCHROME"/>
    <property type="match status" value="1"/>
</dbReference>
<gene>
    <name evidence="9" type="primary">phrB</name>
    <name evidence="9" type="ORF">ACFOE0_05130</name>
</gene>
<dbReference type="InterPro" id="IPR014729">
    <property type="entry name" value="Rossmann-like_a/b/a_fold"/>
</dbReference>
<keyword evidence="6 7" id="KW-0157">Chromophore</keyword>
<evidence type="ECO:0000256" key="1">
    <source>
        <dbReference type="ARBA" id="ARBA00001932"/>
    </source>
</evidence>
<keyword evidence="5 7" id="KW-0274">FAD</keyword>
<dbReference type="InterPro" id="IPR018394">
    <property type="entry name" value="DNA_photolyase_1_CS_C"/>
</dbReference>
<protein>
    <submittedName>
        <fullName evidence="9">Deoxyribodipyrimidine photo-lyase</fullName>
        <ecNumber evidence="9">4.1.99.3</ecNumber>
    </submittedName>
</protein>
<dbReference type="InterPro" id="IPR002081">
    <property type="entry name" value="Cryptochrome/DNA_photolyase_1"/>
</dbReference>
<name>A0ABV7GBB2_9GAMM</name>
<dbReference type="EC" id="4.1.99.3" evidence="9"/>
<dbReference type="InterPro" id="IPR005101">
    <property type="entry name" value="Cryptochr/Photolyase_FAD-bd"/>
</dbReference>
<keyword evidence="9" id="KW-0456">Lyase</keyword>
<dbReference type="Gene3D" id="1.25.40.80">
    <property type="match status" value="1"/>
</dbReference>
<dbReference type="GO" id="GO:0003904">
    <property type="term" value="F:deoxyribodipyrimidine photo-lyase activity"/>
    <property type="evidence" value="ECO:0007669"/>
    <property type="project" value="UniProtKB-EC"/>
</dbReference>
<dbReference type="Gene3D" id="1.10.579.10">
    <property type="entry name" value="DNA Cyclobutane Dipyrimidine Photolyase, subunit A, domain 3"/>
    <property type="match status" value="1"/>
</dbReference>
<comment type="similarity">
    <text evidence="3">Belongs to the DNA photolyase class-1 family.</text>
</comment>
<dbReference type="NCBIfam" id="NF007955">
    <property type="entry name" value="PRK10674.1"/>
    <property type="match status" value="1"/>
</dbReference>
<proteinExistence type="inferred from homology"/>
<keyword evidence="4 7" id="KW-0285">Flavoprotein</keyword>
<dbReference type="PROSITE" id="PS00691">
    <property type="entry name" value="DNA_PHOTOLYASES_1_2"/>
    <property type="match status" value="1"/>
</dbReference>
<comment type="caution">
    <text evidence="9">The sequence shown here is derived from an EMBL/GenBank/DDBJ whole genome shotgun (WGS) entry which is preliminary data.</text>
</comment>
<evidence type="ECO:0000259" key="8">
    <source>
        <dbReference type="PROSITE" id="PS51645"/>
    </source>
</evidence>
<dbReference type="Pfam" id="PF00875">
    <property type="entry name" value="DNA_photolyase"/>
    <property type="match status" value="1"/>
</dbReference>
<dbReference type="RefSeq" id="WP_248935170.1">
    <property type="nucleotide sequence ID" value="NZ_JAKILF010000002.1"/>
</dbReference>
<dbReference type="PROSITE" id="PS51645">
    <property type="entry name" value="PHR_CRY_ALPHA_BETA"/>
    <property type="match status" value="1"/>
</dbReference>
<dbReference type="InterPro" id="IPR036134">
    <property type="entry name" value="Crypto/Photolyase_FAD-like_sf"/>
</dbReference>
<dbReference type="PANTHER" id="PTHR11455:SF9">
    <property type="entry name" value="CRYPTOCHROME CIRCADIAN CLOCK 5 ISOFORM X1"/>
    <property type="match status" value="1"/>
</dbReference>
<sequence length="504" mass="56755">MIPVSANNARRQNVLVWFRQDLRVADHGPLHSACQFVKAQAENAGMPSERPAKVYGVFTSTPSQWVSHDIAPIQLDFIERHLNMLATSLAALGIEFKVLHLDWFEELPSALSQLCQQLDIACVFAHSEPEINEIHRDQKVSRTLAEQGIGFELFEGHTLLPPDTVLNQSGKMFRVFTPFSRAWRSQLMNRPAVPLAVPEPVGPRLDVTEPISLDCEKRSSQLWRAGEGEARRLLDEFVHHNLAEYKACRDIPSVDGTSSLSPYLAIGVLSPTQCLAAAMTRFPGALIDDSGEHAGAFTWVTELCWRDFYRHLLVAFPNLSKARNFNELADGIHWRNNAEEFALWCQGKTGYPIVDAAMTQLNQTGWMHNRLRMIVASFLTKHLLIDWRWGERYFRRQLIDGDLAANNGGWQWSAGTGCDAQPYFRIFNPLSQSEKFDPEGKFIRKFLPQLASVPSRKLHTADIVGADLFACELNYSAPIVDHKAARLRALDALSAMKRAPQKGM</sequence>
<dbReference type="Pfam" id="PF03441">
    <property type="entry name" value="FAD_binding_7"/>
    <property type="match status" value="1"/>
</dbReference>
<feature type="domain" description="Photolyase/cryptochrome alpha/beta" evidence="8">
    <location>
        <begin position="12"/>
        <end position="159"/>
    </location>
</feature>